<evidence type="ECO:0000313" key="1">
    <source>
        <dbReference type="EMBL" id="ATF09320.1"/>
    </source>
</evidence>
<dbReference type="KEGG" id="elux:BTN50_0810"/>
<name>A0A291B8J7_9GAMM</name>
<gene>
    <name evidence="1" type="ORF">BTN50_0810</name>
</gene>
<sequence>MVLGLYNFFEHLSNGHIIFVLLMRNKAVLEIGGNNFWLFLNNLIK</sequence>
<reference evidence="2" key="1">
    <citation type="submission" date="2017-04" db="EMBL/GenBank/DDBJ databases">
        <title>Genome evolution of the luminous symbionts of deep sea anglerfish.</title>
        <authorList>
            <person name="Hendry T.A."/>
        </authorList>
    </citation>
    <scope>NUCLEOTIDE SEQUENCE [LARGE SCALE GENOMIC DNA]</scope>
</reference>
<protein>
    <submittedName>
        <fullName evidence="1">Uncharacterized protein</fullName>
    </submittedName>
</protein>
<keyword evidence="2" id="KW-1185">Reference proteome</keyword>
<dbReference type="AlphaFoldDB" id="A0A291B8J7"/>
<organism evidence="1 2">
    <name type="scientific">Candidatus Enterovibrio altilux</name>
    <dbReference type="NCBI Taxonomy" id="1927128"/>
    <lineage>
        <taxon>Bacteria</taxon>
        <taxon>Pseudomonadati</taxon>
        <taxon>Pseudomonadota</taxon>
        <taxon>Gammaproteobacteria</taxon>
        <taxon>Vibrionales</taxon>
        <taxon>Vibrionaceae</taxon>
        <taxon>Enterovibrio</taxon>
    </lineage>
</organism>
<proteinExistence type="predicted"/>
<dbReference type="Proteomes" id="UP000218160">
    <property type="component" value="Chromosome 1"/>
</dbReference>
<accession>A0A291B8J7</accession>
<evidence type="ECO:0000313" key="2">
    <source>
        <dbReference type="Proteomes" id="UP000218160"/>
    </source>
</evidence>
<dbReference type="EMBL" id="CP020660">
    <property type="protein sequence ID" value="ATF09320.1"/>
    <property type="molecule type" value="Genomic_DNA"/>
</dbReference>